<evidence type="ECO:0000313" key="2">
    <source>
        <dbReference type="EMBL" id="ACM35872.1"/>
    </source>
</evidence>
<dbReference type="Proteomes" id="UP000001596">
    <property type="component" value="Chromosome 1"/>
</dbReference>
<dbReference type="STRING" id="311402.Avi_1221"/>
<dbReference type="PROSITE" id="PS50983">
    <property type="entry name" value="FE_B12_PBP"/>
    <property type="match status" value="1"/>
</dbReference>
<feature type="domain" description="Fe/B12 periplasmic-binding" evidence="1">
    <location>
        <begin position="73"/>
        <end position="376"/>
    </location>
</feature>
<dbReference type="EMBL" id="CP000633">
    <property type="protein sequence ID" value="ACM35872.1"/>
    <property type="molecule type" value="Genomic_DNA"/>
</dbReference>
<dbReference type="InterPro" id="IPR002491">
    <property type="entry name" value="ABC_transptr_periplasmic_BD"/>
</dbReference>
<dbReference type="HOGENOM" id="CLU_038034_5_0_5"/>
<dbReference type="PANTHER" id="PTHR30535">
    <property type="entry name" value="VITAMIN B12-BINDING PROTEIN"/>
    <property type="match status" value="1"/>
</dbReference>
<sequence>MGIETEIWWGRHSAIVSAQSKLYLEATVFNVHGVACAAALSLALISGVANAGDLVKIKDITGREVEVSVPVERVILGEGRQIYFTAALDTETPFKRIVGWRDDFQKADLDGYNAYLEKFPDMAKIPTFGGMKDGTFDIEQAVTLKPDVIIMNIDAKSATEESGYIEKLAKVGIPLVYVDFREKAMENTDPSMRLIGKLYGKEKRAEEFVEFHDAQIKRVTETLANAKDLKKPVVFMERAGGYSDDCCMSFGNENFGKMVQLAGGVNMAGTIIPGTFGTVNPEQIIASNPDQVIVTGANWELYVPGGKWVGVGPGADKALAQKKLADLMKRPAFTDIKAVKDGNVHAIWHQFYNNPYQFVAVQQIAKWLHPELFGDLDPEATFKELHERFLPVAYRSGYFVSLNTGL</sequence>
<dbReference type="Pfam" id="PF01497">
    <property type="entry name" value="Peripla_BP_2"/>
    <property type="match status" value="1"/>
</dbReference>
<accession>B9JTU4</accession>
<dbReference type="eggNOG" id="COG0614">
    <property type="taxonomic scope" value="Bacteria"/>
</dbReference>
<dbReference type="PANTHER" id="PTHR30535:SF34">
    <property type="entry name" value="MOLYBDATE-BINDING PROTEIN MOLA"/>
    <property type="match status" value="1"/>
</dbReference>
<reference evidence="2 3" key="1">
    <citation type="journal article" date="2009" name="J. Bacteriol.">
        <title>Genome sequences of three Agrobacterium biovars help elucidate the evolution of multichromosome genomes in bacteria.</title>
        <authorList>
            <person name="Slater S.C."/>
            <person name="Goldman B.S."/>
            <person name="Goodner B."/>
            <person name="Setubal J.C."/>
            <person name="Farrand S.K."/>
            <person name="Nester E.W."/>
            <person name="Burr T.J."/>
            <person name="Banta L."/>
            <person name="Dickerman A.W."/>
            <person name="Paulsen I."/>
            <person name="Otten L."/>
            <person name="Suen G."/>
            <person name="Welch R."/>
            <person name="Almeida N.F."/>
            <person name="Arnold F."/>
            <person name="Burton O.T."/>
            <person name="Du Z."/>
            <person name="Ewing A."/>
            <person name="Godsy E."/>
            <person name="Heisel S."/>
            <person name="Houmiel K.L."/>
            <person name="Jhaveri J."/>
            <person name="Lu J."/>
            <person name="Miller N.M."/>
            <person name="Norton S."/>
            <person name="Chen Q."/>
            <person name="Phoolcharoen W."/>
            <person name="Ohlin V."/>
            <person name="Ondrusek D."/>
            <person name="Pride N."/>
            <person name="Stricklin S.L."/>
            <person name="Sun J."/>
            <person name="Wheeler C."/>
            <person name="Wilson L."/>
            <person name="Zhu H."/>
            <person name="Wood D.W."/>
        </authorList>
    </citation>
    <scope>NUCLEOTIDE SEQUENCE [LARGE SCALE GENOMIC DNA]</scope>
    <source>
        <strain evidence="3">S4 / ATCC BAA-846</strain>
    </source>
</reference>
<dbReference type="SUPFAM" id="SSF53807">
    <property type="entry name" value="Helical backbone' metal receptor"/>
    <property type="match status" value="1"/>
</dbReference>
<keyword evidence="3" id="KW-1185">Reference proteome</keyword>
<proteinExistence type="predicted"/>
<dbReference type="InterPro" id="IPR050902">
    <property type="entry name" value="ABC_Transporter_SBP"/>
</dbReference>
<gene>
    <name evidence="2" type="ordered locus">Avi_1221</name>
</gene>
<dbReference type="AlphaFoldDB" id="B9JTU4"/>
<name>B9JTU4_ALLAM</name>
<organism evidence="2 3">
    <name type="scientific">Allorhizobium ampelinum (strain ATCC BAA-846 / DSM 112012 / S4)</name>
    <name type="common">Agrobacterium vitis (strain S4)</name>
    <dbReference type="NCBI Taxonomy" id="311402"/>
    <lineage>
        <taxon>Bacteria</taxon>
        <taxon>Pseudomonadati</taxon>
        <taxon>Pseudomonadota</taxon>
        <taxon>Alphaproteobacteria</taxon>
        <taxon>Hyphomicrobiales</taxon>
        <taxon>Rhizobiaceae</taxon>
        <taxon>Rhizobium/Agrobacterium group</taxon>
        <taxon>Allorhizobium</taxon>
        <taxon>Allorhizobium ampelinum</taxon>
    </lineage>
</organism>
<evidence type="ECO:0000259" key="1">
    <source>
        <dbReference type="PROSITE" id="PS50983"/>
    </source>
</evidence>
<evidence type="ECO:0000313" key="3">
    <source>
        <dbReference type="Proteomes" id="UP000001596"/>
    </source>
</evidence>
<dbReference type="Gene3D" id="3.40.50.1980">
    <property type="entry name" value="Nitrogenase molybdenum iron protein domain"/>
    <property type="match status" value="2"/>
</dbReference>
<protein>
    <submittedName>
        <fullName evidence="2">ABC transporter substrate binding protein (Iron)</fullName>
    </submittedName>
</protein>
<dbReference type="CDD" id="cd01139">
    <property type="entry name" value="TroA_f"/>
    <property type="match status" value="1"/>
</dbReference>
<dbReference type="KEGG" id="avi:Avi_1221"/>